<feature type="compositionally biased region" description="Polar residues" evidence="1">
    <location>
        <begin position="127"/>
        <end position="152"/>
    </location>
</feature>
<dbReference type="InParanoid" id="A0A078B545"/>
<evidence type="ECO:0000256" key="1">
    <source>
        <dbReference type="SAM" id="MobiDB-lite"/>
    </source>
</evidence>
<organism evidence="2 3">
    <name type="scientific">Stylonychia lemnae</name>
    <name type="common">Ciliate</name>
    <dbReference type="NCBI Taxonomy" id="5949"/>
    <lineage>
        <taxon>Eukaryota</taxon>
        <taxon>Sar</taxon>
        <taxon>Alveolata</taxon>
        <taxon>Ciliophora</taxon>
        <taxon>Intramacronucleata</taxon>
        <taxon>Spirotrichea</taxon>
        <taxon>Stichotrichia</taxon>
        <taxon>Sporadotrichida</taxon>
        <taxon>Oxytrichidae</taxon>
        <taxon>Stylonychinae</taxon>
        <taxon>Stylonychia</taxon>
    </lineage>
</organism>
<feature type="compositionally biased region" description="Polar residues" evidence="1">
    <location>
        <begin position="185"/>
        <end position="210"/>
    </location>
</feature>
<keyword evidence="3" id="KW-1185">Reference proteome</keyword>
<dbReference type="AlphaFoldDB" id="A0A078B545"/>
<feature type="compositionally biased region" description="Low complexity" evidence="1">
    <location>
        <begin position="153"/>
        <end position="162"/>
    </location>
</feature>
<gene>
    <name evidence="2" type="primary">Contig2038.g2203</name>
    <name evidence="2" type="ORF">STYLEM_17488</name>
</gene>
<protein>
    <submittedName>
        <fullName evidence="2">Uncharacterized protein</fullName>
    </submittedName>
</protein>
<evidence type="ECO:0000313" key="2">
    <source>
        <dbReference type="EMBL" id="CDW88367.1"/>
    </source>
</evidence>
<feature type="compositionally biased region" description="Low complexity" evidence="1">
    <location>
        <begin position="228"/>
        <end position="256"/>
    </location>
</feature>
<dbReference type="EMBL" id="CCKQ01016486">
    <property type="protein sequence ID" value="CDW88367.1"/>
    <property type="molecule type" value="Genomic_DNA"/>
</dbReference>
<proteinExistence type="predicted"/>
<feature type="compositionally biased region" description="Low complexity" evidence="1">
    <location>
        <begin position="73"/>
        <end position="111"/>
    </location>
</feature>
<dbReference type="Pfam" id="PF13634">
    <property type="entry name" value="Nucleoporin_FG"/>
    <property type="match status" value="2"/>
</dbReference>
<evidence type="ECO:0000313" key="3">
    <source>
        <dbReference type="Proteomes" id="UP000039865"/>
    </source>
</evidence>
<feature type="region of interest" description="Disordered" evidence="1">
    <location>
        <begin position="185"/>
        <end position="256"/>
    </location>
</feature>
<dbReference type="InterPro" id="IPR025574">
    <property type="entry name" value="Nucleoporin_FG_rpt"/>
</dbReference>
<sequence>MSLFGATGGGILGAGSSAGAGGGGLFGGKGPNTPSLQKTVSSTNLLQDITSKSNGGSKFFPGPGTLSGNTGASTSTQNTSLTSTGGSSLFGAPTATTTSTGTTGQTSLFGQQAENQPPAGGGLFGSAATQQQPDLSKQTSLFGGTSTQLPSASPSLFNQQSQQNLSPIKTGGLFGGGAATGQTSLFGQTATSNQPQGSSIFGATPQQTALGGSIFGGNQPAAGSSLFGNQQQQQQQTGLFGQQPSQQMQQQQFAQQNGQLDPNMISQMFFQVRDPKDATDILRRVMALRPINQPKIDLASTNPYKSRMVKDLGPNEKQVALEIQQRLDKQKEIKGNIPQQMSTIKTQIDLLRSNMTIGVTDIQIHYKRALLTKVQIQNLQNEVMKIAKHREQLLKGITQYDNQDYRENIKAPFKFFQNLHQEHTKILEQLNFKLDEATGVVDYISKNKTQNDIESQQTSTKQKVFEVLKLIYQQQKDIGQQLFKIDQCVKILRTEFTNQMIKNGINFVTREDVDAIFKKYGNFELDRAIKEIEQKATSKQLSSQFDSLLNLKKDAAGKDQAVKQSNRLSAIVFRQGEEFSSIIRQAPSQLESVQGLVGQKRQSAQPISSSYIDEGINPLGPLQYIKKDDQEDFQYFKSSSLFRTKSQLNSVKGKQYFVVNQPERFRPSQTKRQIKALAHLNQRYGGEAASYQPYQQPSKRRSTFQSISTMDSQYAYGPYRGDSMNKSSRTMINPI</sequence>
<reference evidence="2 3" key="1">
    <citation type="submission" date="2014-06" db="EMBL/GenBank/DDBJ databases">
        <authorList>
            <person name="Swart Estienne"/>
        </authorList>
    </citation>
    <scope>NUCLEOTIDE SEQUENCE [LARGE SCALE GENOMIC DNA]</scope>
    <source>
        <strain evidence="2 3">130c</strain>
    </source>
</reference>
<accession>A0A078B545</accession>
<dbReference type="GO" id="GO:0005643">
    <property type="term" value="C:nuclear pore"/>
    <property type="evidence" value="ECO:0007669"/>
    <property type="project" value="UniProtKB-ARBA"/>
</dbReference>
<name>A0A078B545_STYLE</name>
<feature type="region of interest" description="Disordered" evidence="1">
    <location>
        <begin position="52"/>
        <end position="162"/>
    </location>
</feature>
<dbReference type="Proteomes" id="UP000039865">
    <property type="component" value="Unassembled WGS sequence"/>
</dbReference>